<evidence type="ECO:0000256" key="2">
    <source>
        <dbReference type="ARBA" id="ARBA00022692"/>
    </source>
</evidence>
<accession>A0ABN8N5Q0</accession>
<evidence type="ECO:0008006" key="8">
    <source>
        <dbReference type="Google" id="ProtNLM"/>
    </source>
</evidence>
<feature type="transmembrane region" description="Helical" evidence="5">
    <location>
        <begin position="67"/>
        <end position="87"/>
    </location>
</feature>
<dbReference type="PANTHER" id="PTHR12778">
    <property type="entry name" value="SOLUTE CARRIER FAMILY 33 ACETYL-COA TRANSPORTER -RELATED"/>
    <property type="match status" value="1"/>
</dbReference>
<dbReference type="Pfam" id="PF13000">
    <property type="entry name" value="Acatn"/>
    <property type="match status" value="2"/>
</dbReference>
<sequence length="544" mass="60801">MSGMITRSRAAEASKRHEILSYDQEEDVVQLTTKKATMNGPDKAKMMEESKVKNEAKPNMRKDSGSIALLLFLYVLQGIPLGLAGAMPMLLQTRKIEYKDQAKFSLVFWPFSMKLLWAPIVDTAYLSRFGRRKTWLVPVQYVIGIFMLILSKHIEELMGENTDTAPSITLLTAIFFCLNFLAATQDIAVDGWALTMLSRENVGYASTCNTVGQTAGFFMGNVVFLALSSADFSNKYLRTEAQSTGVVTYSGFFYFWGIVFLVTTTLVGFFKREKSEQELHGEESVEGIVDGYKTLVKILRCPSILKFMVILLTFKIGFAAADSVTGLKLIEAGVPKENLALLAIPMVPIQILLPVYISRYTAGPRPLDVFLKAMPYRLFMGVIFMVCVWWASIVRGPSQEFFPIYFYVTILLVYAVHQVTLYCMFVAIMAFHARISDPRVGGTYLTLLNTVTNLGGNWCQTLALWLVDGLTWSSCVGASIPGLHCSGKIHAKDCTNAGGVCQIFVDGYYVESIVCVVLGVLWLRWKGKQTRALQDLPESVWRYQ</sequence>
<feature type="transmembrane region" description="Helical" evidence="5">
    <location>
        <begin position="166"/>
        <end position="183"/>
    </location>
</feature>
<gene>
    <name evidence="6" type="ORF">PEVE_00040101</name>
</gene>
<comment type="subcellular location">
    <subcellularLocation>
        <location evidence="1">Membrane</location>
        <topology evidence="1">Multi-pass membrane protein</topology>
    </subcellularLocation>
</comment>
<evidence type="ECO:0000256" key="3">
    <source>
        <dbReference type="ARBA" id="ARBA00022989"/>
    </source>
</evidence>
<keyword evidence="4 5" id="KW-0472">Membrane</keyword>
<comment type="caution">
    <text evidence="6">The sequence shown here is derived from an EMBL/GenBank/DDBJ whole genome shotgun (WGS) entry which is preliminary data.</text>
</comment>
<feature type="transmembrane region" description="Helical" evidence="5">
    <location>
        <begin position="369"/>
        <end position="392"/>
    </location>
</feature>
<dbReference type="Gene3D" id="1.20.1250.20">
    <property type="entry name" value="MFS general substrate transporter like domains"/>
    <property type="match status" value="1"/>
</dbReference>
<evidence type="ECO:0000256" key="5">
    <source>
        <dbReference type="SAM" id="Phobius"/>
    </source>
</evidence>
<dbReference type="PANTHER" id="PTHR12778:SF9">
    <property type="entry name" value="ACETYL-COENZYME A TRANSPORTER 1"/>
    <property type="match status" value="1"/>
</dbReference>
<protein>
    <recommendedName>
        <fullName evidence="8">Acetyl-coenzyme A transporter 1</fullName>
    </recommendedName>
</protein>
<proteinExistence type="predicted"/>
<keyword evidence="7" id="KW-1185">Reference proteome</keyword>
<feature type="transmembrane region" description="Helical" evidence="5">
    <location>
        <begin position="307"/>
        <end position="327"/>
    </location>
</feature>
<dbReference type="Proteomes" id="UP001159427">
    <property type="component" value="Unassembled WGS sequence"/>
</dbReference>
<reference evidence="6 7" key="1">
    <citation type="submission" date="2022-05" db="EMBL/GenBank/DDBJ databases">
        <authorList>
            <consortium name="Genoscope - CEA"/>
            <person name="William W."/>
        </authorList>
    </citation>
    <scope>NUCLEOTIDE SEQUENCE [LARGE SCALE GENOMIC DNA]</scope>
</reference>
<organism evidence="6 7">
    <name type="scientific">Porites evermanni</name>
    <dbReference type="NCBI Taxonomy" id="104178"/>
    <lineage>
        <taxon>Eukaryota</taxon>
        <taxon>Metazoa</taxon>
        <taxon>Cnidaria</taxon>
        <taxon>Anthozoa</taxon>
        <taxon>Hexacorallia</taxon>
        <taxon>Scleractinia</taxon>
        <taxon>Fungiina</taxon>
        <taxon>Poritidae</taxon>
        <taxon>Porites</taxon>
    </lineage>
</organism>
<evidence type="ECO:0000313" key="7">
    <source>
        <dbReference type="Proteomes" id="UP001159427"/>
    </source>
</evidence>
<feature type="transmembrane region" description="Helical" evidence="5">
    <location>
        <begin position="107"/>
        <end position="127"/>
    </location>
</feature>
<feature type="transmembrane region" description="Helical" evidence="5">
    <location>
        <begin position="134"/>
        <end position="154"/>
    </location>
</feature>
<dbReference type="InterPro" id="IPR024371">
    <property type="entry name" value="AcetylCoA_trans_1-like"/>
</dbReference>
<dbReference type="SUPFAM" id="SSF103473">
    <property type="entry name" value="MFS general substrate transporter"/>
    <property type="match status" value="1"/>
</dbReference>
<dbReference type="EMBL" id="CALNXI010000723">
    <property type="protein sequence ID" value="CAH3040719.1"/>
    <property type="molecule type" value="Genomic_DNA"/>
</dbReference>
<name>A0ABN8N5Q0_9CNID</name>
<evidence type="ECO:0000313" key="6">
    <source>
        <dbReference type="EMBL" id="CAH3040719.1"/>
    </source>
</evidence>
<feature type="transmembrane region" description="Helical" evidence="5">
    <location>
        <begin position="404"/>
        <end position="431"/>
    </location>
</feature>
<evidence type="ECO:0000256" key="1">
    <source>
        <dbReference type="ARBA" id="ARBA00004141"/>
    </source>
</evidence>
<feature type="transmembrane region" description="Helical" evidence="5">
    <location>
        <begin position="339"/>
        <end position="357"/>
    </location>
</feature>
<feature type="transmembrane region" description="Helical" evidence="5">
    <location>
        <begin position="204"/>
        <end position="227"/>
    </location>
</feature>
<evidence type="ECO:0000256" key="4">
    <source>
        <dbReference type="ARBA" id="ARBA00023136"/>
    </source>
</evidence>
<feature type="transmembrane region" description="Helical" evidence="5">
    <location>
        <begin position="247"/>
        <end position="270"/>
    </location>
</feature>
<keyword evidence="2 5" id="KW-0812">Transmembrane</keyword>
<dbReference type="InterPro" id="IPR004752">
    <property type="entry name" value="AmpG_permease/AT-1"/>
</dbReference>
<dbReference type="InterPro" id="IPR036259">
    <property type="entry name" value="MFS_trans_sf"/>
</dbReference>
<keyword evidence="3 5" id="KW-1133">Transmembrane helix</keyword>